<dbReference type="Proteomes" id="UP000003448">
    <property type="component" value="Unassembled WGS sequence"/>
</dbReference>
<dbReference type="RefSeq" id="WP_007461638.1">
    <property type="nucleotide sequence ID" value="NZ_HF570108.1"/>
</dbReference>
<sequence>MSAVLFARRTRWQALTRQPPAPALRVALLASYTADPLVPYLGLGLHDTGLPAMLAVGPFQQVVQQCLATDGFLAEARPDVLVVAQRLEEAGDPGPSGDAWAAELLAGAEAAVTAARRHGALLVYVLPPVPASRYGPADAMHADGVTASATAVRQRLRDRLAGDPWVLLVDADEAVRAVGDERAYHPALFRFAKVPYTEEVFARLGTTTAALVGCWFGAGCRALVLDGDGLTGGAVHLLPALRDLRAAGVRVALRATGVDWWSSADATDLLSVLDGWVTDDRPRADQLAEIADELDVAPAQLVLAGTGPAQSPPRHVALGPDPAGWSDELRAAGLTDRLPARRWSGGTSRPAVTPTELSLDDFVAGLDVHVDYRPVTADGVAEVAEVVARAHDFALAPAPPAAALAERAADLLAIRVRDRLGDYGTSGLVALDRAGDRWTVDVFSLSCPVLGKGVEAEVLRELTRRAGAAGVGEVRVRWADTGRNGTARRFLSELDGVAPADPRVRLRAAHTDADNDATAVRAGTTTTTHRATTDRATADRTTTDRTATDRTTAVRR</sequence>
<feature type="compositionally biased region" description="Basic and acidic residues" evidence="1">
    <location>
        <begin position="531"/>
        <end position="548"/>
    </location>
</feature>
<comment type="caution">
    <text evidence="2">The sequence shown here is derived from an EMBL/GenBank/DDBJ whole genome shotgun (WGS) entry which is preliminary data.</text>
</comment>
<dbReference type="AlphaFoldDB" id="I0L6R7"/>
<keyword evidence="3" id="KW-1185">Reference proteome</keyword>
<dbReference type="OrthoDB" id="323926at2"/>
<reference evidence="3" key="1">
    <citation type="journal article" date="2012" name="J. Bacteriol.">
        <title>Genome Sequence of Micromonospora lupini Lupac 08, Isolated from Root Nodules of Lupinus angustifolius.</title>
        <authorList>
            <person name="Alonso-Vega P."/>
            <person name="Normand P."/>
            <person name="Bacigalupe R."/>
            <person name="Pujic P."/>
            <person name="Lajus A."/>
            <person name="Vallenet D."/>
            <person name="Carro L."/>
            <person name="Coll P."/>
            <person name="Trujillo M.E."/>
        </authorList>
    </citation>
    <scope>NUCLEOTIDE SEQUENCE [LARGE SCALE GENOMIC DNA]</scope>
    <source>
        <strain evidence="3">Lupac 08</strain>
    </source>
</reference>
<dbReference type="STRING" id="1150864.MILUP08_44389"/>
<proteinExistence type="predicted"/>
<dbReference type="Gene3D" id="3.40.50.1110">
    <property type="entry name" value="SGNH hydrolase"/>
    <property type="match status" value="1"/>
</dbReference>
<evidence type="ECO:0000313" key="3">
    <source>
        <dbReference type="Proteomes" id="UP000003448"/>
    </source>
</evidence>
<evidence type="ECO:0000256" key="1">
    <source>
        <dbReference type="SAM" id="MobiDB-lite"/>
    </source>
</evidence>
<name>I0L6R7_9ACTN</name>
<dbReference type="InterPro" id="IPR036514">
    <property type="entry name" value="SGNH_hydro_sf"/>
</dbReference>
<feature type="region of interest" description="Disordered" evidence="1">
    <location>
        <begin position="522"/>
        <end position="556"/>
    </location>
</feature>
<dbReference type="EMBL" id="CAIE01000035">
    <property type="protein sequence ID" value="CCH19514.1"/>
    <property type="molecule type" value="Genomic_DNA"/>
</dbReference>
<gene>
    <name evidence="2" type="ORF">MILUP08_44389</name>
</gene>
<accession>I0L6R7</accession>
<protein>
    <submittedName>
        <fullName evidence="2">Uncharacterized protein</fullName>
    </submittedName>
</protein>
<evidence type="ECO:0000313" key="2">
    <source>
        <dbReference type="EMBL" id="CCH19514.1"/>
    </source>
</evidence>
<dbReference type="eggNOG" id="COG3882">
    <property type="taxonomic scope" value="Bacteria"/>
</dbReference>
<organism evidence="2 3">
    <name type="scientific">Micromonospora lupini str. Lupac 08</name>
    <dbReference type="NCBI Taxonomy" id="1150864"/>
    <lineage>
        <taxon>Bacteria</taxon>
        <taxon>Bacillati</taxon>
        <taxon>Actinomycetota</taxon>
        <taxon>Actinomycetes</taxon>
        <taxon>Micromonosporales</taxon>
        <taxon>Micromonosporaceae</taxon>
        <taxon>Micromonospora</taxon>
    </lineage>
</organism>